<evidence type="ECO:0000256" key="1">
    <source>
        <dbReference type="SAM" id="MobiDB-lite"/>
    </source>
</evidence>
<dbReference type="Gene3D" id="3.40.630.30">
    <property type="match status" value="1"/>
</dbReference>
<evidence type="ECO:0000313" key="5">
    <source>
        <dbReference type="Proteomes" id="UP000054600"/>
    </source>
</evidence>
<keyword evidence="2" id="KW-0472">Membrane</keyword>
<comment type="caution">
    <text evidence="4">The sequence shown here is derived from an EMBL/GenBank/DDBJ whole genome shotgun (WGS) entry which is preliminary data.</text>
</comment>
<evidence type="ECO:0000256" key="2">
    <source>
        <dbReference type="SAM" id="Phobius"/>
    </source>
</evidence>
<reference evidence="4 5" key="1">
    <citation type="submission" date="2015-11" db="EMBL/GenBank/DDBJ databases">
        <title>Genomic analysis of 38 Legionella species identifies large and diverse effector repertoires.</title>
        <authorList>
            <person name="Burstein D."/>
            <person name="Amaro F."/>
            <person name="Zusman T."/>
            <person name="Lifshitz Z."/>
            <person name="Cohen O."/>
            <person name="Gilbert J.A."/>
            <person name="Pupko T."/>
            <person name="Shuman H.A."/>
            <person name="Segal G."/>
        </authorList>
    </citation>
    <scope>NUCLEOTIDE SEQUENCE [LARGE SCALE GENOMIC DNA]</scope>
    <source>
        <strain evidence="4 5">ATCC 49655</strain>
    </source>
</reference>
<feature type="domain" description="N-acetyltransferase" evidence="3">
    <location>
        <begin position="1"/>
        <end position="155"/>
    </location>
</feature>
<evidence type="ECO:0000313" key="4">
    <source>
        <dbReference type="EMBL" id="KTD57655.1"/>
    </source>
</evidence>
<name>A0A0W0YLE4_9GAMM</name>
<dbReference type="STRING" id="1122169.Lsha_2496"/>
<dbReference type="EMBL" id="LNYW01000066">
    <property type="protein sequence ID" value="KTD57655.1"/>
    <property type="molecule type" value="Genomic_DNA"/>
</dbReference>
<feature type="region of interest" description="Disordered" evidence="1">
    <location>
        <begin position="573"/>
        <end position="604"/>
    </location>
</feature>
<feature type="transmembrane region" description="Helical" evidence="2">
    <location>
        <begin position="682"/>
        <end position="703"/>
    </location>
</feature>
<dbReference type="Proteomes" id="UP000054600">
    <property type="component" value="Unassembled WGS sequence"/>
</dbReference>
<keyword evidence="5" id="KW-1185">Reference proteome</keyword>
<keyword evidence="2" id="KW-0812">Transmembrane</keyword>
<protein>
    <submittedName>
        <fullName evidence="4">Effector protein B, substrate of the Dot/Icm secretion system</fullName>
    </submittedName>
</protein>
<proteinExistence type="predicted"/>
<dbReference type="CDD" id="cd04301">
    <property type="entry name" value="NAT_SF"/>
    <property type="match status" value="1"/>
</dbReference>
<dbReference type="SUPFAM" id="SSF55729">
    <property type="entry name" value="Acyl-CoA N-acyltransferases (Nat)"/>
    <property type="match status" value="1"/>
</dbReference>
<dbReference type="OrthoDB" id="5632996at2"/>
<dbReference type="AlphaFoldDB" id="A0A0W0YLE4"/>
<organism evidence="4 5">
    <name type="scientific">Legionella shakespearei DSM 23087</name>
    <dbReference type="NCBI Taxonomy" id="1122169"/>
    <lineage>
        <taxon>Bacteria</taxon>
        <taxon>Pseudomonadati</taxon>
        <taxon>Pseudomonadota</taxon>
        <taxon>Gammaproteobacteria</taxon>
        <taxon>Legionellales</taxon>
        <taxon>Legionellaceae</taxon>
        <taxon>Legionella</taxon>
    </lineage>
</organism>
<dbReference type="PROSITE" id="PS51186">
    <property type="entry name" value="GNAT"/>
    <property type="match status" value="1"/>
</dbReference>
<sequence length="738" mass="84235">MPIRYLTSSDKDQILALDKIIFNTVDPQGGWTDSDFDQFFNEESCYVFSDEEEPDAIIGYIFATQVEDHTYISNLGSDPRIAKRGVGTTLMERVMLQEFENSQKRNRPFSVKLHVDAHNAKAIQFYKNLGFKEESRDYYGIKMTATELPEKFKKIGLSSAAPILRKALIIRNVEGLQYDDLKNAMEGFEPDEQAPSEFNRLLLLMRATPSEQDRQEALSLFKREPVRDYVYKLVKEKTGSHIIYHMNGLEDGGRINASAVRYITAKLEAIPANTDFDLMYLGGGHGSPHVGSSNLTREHLEEITKIIHQKNIKCSAVILGSCFSSAYLGLYQPLLKPHGVTLSNSLECGGYNGFKQAMRWVKGQQNEFYSNEDIRGSILVSPEERDAFKHRIEEGLSEPEHTLLHAYTTVVHREIGALPEAEVKELAEELLHNNLIDLITDLHVLEKPLTQEKIQESLTRYPHLHDYIKAIVHHGDNSIFEILIHCIKPIPTSLALGTSTTLTLFKFSEVNTVPSSSADDYKRNYRAVLTEVELSGGFSEIREVLSGFNQISVKRQFNELFARATAQLANTRREELRQEQLGQEQLRQDSNQSQKSHKEEHHRIFKKSLKKLRDKAEELNRRGEPEAYSVALKLYKKLDKAGTIYFQQESSAEHFEKFKNKCEQHIGRSRNELDKHRGWSEFLFNFLLAIGTLGIGLVVKGAINLANNRSFFFVHQTDTSKKLDEIEEVIIQSCELNL</sequence>
<dbReference type="Pfam" id="PF00583">
    <property type="entry name" value="Acetyltransf_1"/>
    <property type="match status" value="1"/>
</dbReference>
<dbReference type="eggNOG" id="COG1196">
    <property type="taxonomic scope" value="Bacteria"/>
</dbReference>
<keyword evidence="2" id="KW-1133">Transmembrane helix</keyword>
<dbReference type="RefSeq" id="WP_018576785.1">
    <property type="nucleotide sequence ID" value="NZ_KB892391.1"/>
</dbReference>
<dbReference type="InterPro" id="IPR000182">
    <property type="entry name" value="GNAT_dom"/>
</dbReference>
<gene>
    <name evidence="4" type="primary">lepB_2</name>
    <name evidence="4" type="ORF">Lsha_2496</name>
</gene>
<dbReference type="GO" id="GO:0016747">
    <property type="term" value="F:acyltransferase activity, transferring groups other than amino-acyl groups"/>
    <property type="evidence" value="ECO:0007669"/>
    <property type="project" value="InterPro"/>
</dbReference>
<dbReference type="PATRIC" id="fig|1122169.6.peg.2871"/>
<evidence type="ECO:0000259" key="3">
    <source>
        <dbReference type="PROSITE" id="PS51186"/>
    </source>
</evidence>
<dbReference type="InterPro" id="IPR016181">
    <property type="entry name" value="Acyl_CoA_acyltransferase"/>
</dbReference>
<accession>A0A0W0YLE4</accession>